<dbReference type="InterPro" id="IPR003903">
    <property type="entry name" value="UIM_dom"/>
</dbReference>
<feature type="compositionally biased region" description="Basic and acidic residues" evidence="2">
    <location>
        <begin position="373"/>
        <end position="387"/>
    </location>
</feature>
<reference evidence="5" key="3">
    <citation type="submission" date="2025-04" db="UniProtKB">
        <authorList>
            <consortium name="RefSeq"/>
        </authorList>
    </citation>
    <scope>IDENTIFICATION</scope>
    <source>
        <strain evidence="5">CBS 781.70</strain>
    </source>
</reference>
<sequence>MDPSGRRDGRSARKRFFNPYDDDHDFNGDPFGVRPMDPFDFGPPAMVPFGVVPPDAGPYFIDQQELIDGYLDGNARADFLAGVLTAKEEEERKQKRKERRRKHYEQMTQLHDDFRLRREDDRRREERIKAAQAMPAALPAPSPFVLPFAPPLLALANDPVSTAVQQQIEHNQQMREGELKLMQNAQERDKKMNELMAEREALMKKDRAMLEERDSKARLEVEDGLRRERMRNEALERELMEQRFANPRRVEAPPTVATLPAPAAYLQPSQNFQSYPGEPNQAFGQQRYQVQFQDQRRWKTSSPEIEVEEVENPSPATLRAIQGRPPTPKPVVDNSELDKEYKKDIEEAMRQSLSMQASSSSMSPHAVPLPSTAEEKRKKQERLDNQGRRPPTPQPRDPTPRPPTPPLQNDTDYDKTFEEDFERAIRLSEQESAPPPRNDRD</sequence>
<protein>
    <submittedName>
        <fullName evidence="3 5">Uncharacterized protein</fullName>
    </submittedName>
</protein>
<organism evidence="3">
    <name type="scientific">Eremomyces bilateralis CBS 781.70</name>
    <dbReference type="NCBI Taxonomy" id="1392243"/>
    <lineage>
        <taxon>Eukaryota</taxon>
        <taxon>Fungi</taxon>
        <taxon>Dikarya</taxon>
        <taxon>Ascomycota</taxon>
        <taxon>Pezizomycotina</taxon>
        <taxon>Dothideomycetes</taxon>
        <taxon>Dothideomycetes incertae sedis</taxon>
        <taxon>Eremomycetales</taxon>
        <taxon>Eremomycetaceae</taxon>
        <taxon>Eremomyces</taxon>
    </lineage>
</organism>
<name>A0A6G1FZI3_9PEZI</name>
<dbReference type="EMBL" id="ML975162">
    <property type="protein sequence ID" value="KAF1811204.1"/>
    <property type="molecule type" value="Genomic_DNA"/>
</dbReference>
<feature type="compositionally biased region" description="Low complexity" evidence="2">
    <location>
        <begin position="351"/>
        <end position="363"/>
    </location>
</feature>
<gene>
    <name evidence="3 5" type="ORF">P152DRAFT_450362</name>
</gene>
<feature type="compositionally biased region" description="Basic and acidic residues" evidence="2">
    <location>
        <begin position="336"/>
        <end position="349"/>
    </location>
</feature>
<feature type="compositionally biased region" description="Basic and acidic residues" evidence="2">
    <location>
        <begin position="412"/>
        <end position="429"/>
    </location>
</feature>
<dbReference type="Proteomes" id="UP000504638">
    <property type="component" value="Unplaced"/>
</dbReference>
<evidence type="ECO:0000313" key="3">
    <source>
        <dbReference type="EMBL" id="KAF1811204.1"/>
    </source>
</evidence>
<feature type="compositionally biased region" description="Basic residues" evidence="2">
    <location>
        <begin position="94"/>
        <end position="103"/>
    </location>
</feature>
<feature type="region of interest" description="Disordered" evidence="2">
    <location>
        <begin position="87"/>
        <end position="110"/>
    </location>
</feature>
<dbReference type="RefSeq" id="XP_033532835.1">
    <property type="nucleotide sequence ID" value="XM_033678169.1"/>
</dbReference>
<dbReference type="PROSITE" id="PS50330">
    <property type="entry name" value="UIM"/>
    <property type="match status" value="1"/>
</dbReference>
<evidence type="ECO:0000313" key="5">
    <source>
        <dbReference type="RefSeq" id="XP_033532835.1"/>
    </source>
</evidence>
<feature type="coiled-coil region" evidence="1">
    <location>
        <begin position="185"/>
        <end position="245"/>
    </location>
</feature>
<feature type="region of interest" description="Disordered" evidence="2">
    <location>
        <begin position="1"/>
        <end position="21"/>
    </location>
</feature>
<evidence type="ECO:0000256" key="1">
    <source>
        <dbReference type="SAM" id="Coils"/>
    </source>
</evidence>
<reference evidence="5" key="2">
    <citation type="submission" date="2020-04" db="EMBL/GenBank/DDBJ databases">
        <authorList>
            <consortium name="NCBI Genome Project"/>
        </authorList>
    </citation>
    <scope>NUCLEOTIDE SEQUENCE</scope>
    <source>
        <strain evidence="5">CBS 781.70</strain>
    </source>
</reference>
<reference evidence="3 5" key="1">
    <citation type="submission" date="2020-01" db="EMBL/GenBank/DDBJ databases">
        <authorList>
            <consortium name="DOE Joint Genome Institute"/>
            <person name="Haridas S."/>
            <person name="Albert R."/>
            <person name="Binder M."/>
            <person name="Bloem J."/>
            <person name="Labutti K."/>
            <person name="Salamov A."/>
            <person name="Andreopoulos B."/>
            <person name="Baker S.E."/>
            <person name="Barry K."/>
            <person name="Bills G."/>
            <person name="Bluhm B.H."/>
            <person name="Cannon C."/>
            <person name="Castanera R."/>
            <person name="Culley D.E."/>
            <person name="Daum C."/>
            <person name="Ezra D."/>
            <person name="Gonzalez J.B."/>
            <person name="Henrissat B."/>
            <person name="Kuo A."/>
            <person name="Liang C."/>
            <person name="Lipzen A."/>
            <person name="Lutzoni F."/>
            <person name="Magnuson J."/>
            <person name="Mondo S."/>
            <person name="Nolan M."/>
            <person name="Ohm R."/>
            <person name="Pangilinan J."/>
            <person name="Park H.-J."/>
            <person name="Ramirez L."/>
            <person name="Alfaro M."/>
            <person name="Sun H."/>
            <person name="Tritt A."/>
            <person name="Yoshinaga Y."/>
            <person name="Zwiers L.-H."/>
            <person name="Turgeon B.G."/>
            <person name="Goodwin S.B."/>
            <person name="Spatafora J.W."/>
            <person name="Crous P.W."/>
            <person name="Grigoriev I.V."/>
        </authorList>
    </citation>
    <scope>NUCLEOTIDE SEQUENCE</scope>
    <source>
        <strain evidence="3 5">CBS 781.70</strain>
    </source>
</reference>
<dbReference type="GeneID" id="54418739"/>
<keyword evidence="1" id="KW-0175">Coiled coil</keyword>
<proteinExistence type="predicted"/>
<feature type="compositionally biased region" description="Basic and acidic residues" evidence="2">
    <location>
        <begin position="1"/>
        <end position="11"/>
    </location>
</feature>
<feature type="compositionally biased region" description="Pro residues" evidence="2">
    <location>
        <begin position="390"/>
        <end position="406"/>
    </location>
</feature>
<evidence type="ECO:0000256" key="2">
    <source>
        <dbReference type="SAM" id="MobiDB-lite"/>
    </source>
</evidence>
<feature type="region of interest" description="Disordered" evidence="2">
    <location>
        <begin position="289"/>
        <end position="441"/>
    </location>
</feature>
<evidence type="ECO:0000313" key="4">
    <source>
        <dbReference type="Proteomes" id="UP000504638"/>
    </source>
</evidence>
<accession>A0A6G1FZI3</accession>
<keyword evidence="4" id="KW-1185">Reference proteome</keyword>
<dbReference type="AlphaFoldDB" id="A0A6G1FZI3"/>